<name>A0A383ARZ5_9ZZZZ</name>
<dbReference type="EMBL" id="UINC01194436">
    <property type="protein sequence ID" value="SVE10512.1"/>
    <property type="molecule type" value="Genomic_DNA"/>
</dbReference>
<organism evidence="1">
    <name type="scientific">marine metagenome</name>
    <dbReference type="NCBI Taxonomy" id="408172"/>
    <lineage>
        <taxon>unclassified sequences</taxon>
        <taxon>metagenomes</taxon>
        <taxon>ecological metagenomes</taxon>
    </lineage>
</organism>
<sequence>MILAGLLAQDGKLAVSILDFTGEDVKDKVLNACFQQLETSLIESNRFTVIAKNQREEILKEQKFQSSGVCDEACAVEIGQLVGAEYLMLGEIIAFADLYQINIKIVNIEKGDVEEKVTDRIQGGMAQLLGGMEEASREIVRRIATGGDAGPAVSQQPGMVLQGKKFGSVTIESNPSGATV</sequence>
<dbReference type="InterPro" id="IPR014094">
    <property type="entry name" value="LpoB"/>
</dbReference>
<dbReference type="AlphaFoldDB" id="A0A383ARZ5"/>
<reference evidence="1" key="1">
    <citation type="submission" date="2018-05" db="EMBL/GenBank/DDBJ databases">
        <authorList>
            <person name="Lanie J.A."/>
            <person name="Ng W.-L."/>
            <person name="Kazmierczak K.M."/>
            <person name="Andrzejewski T.M."/>
            <person name="Davidsen T.M."/>
            <person name="Wayne K.J."/>
            <person name="Tettelin H."/>
            <person name="Glass J.I."/>
            <person name="Rusch D."/>
            <person name="Podicherti R."/>
            <person name="Tsui H.-C.T."/>
            <person name="Winkler M.E."/>
        </authorList>
    </citation>
    <scope>NUCLEOTIDE SEQUENCE</scope>
</reference>
<accession>A0A383ARZ5</accession>
<dbReference type="Pfam" id="PF13036">
    <property type="entry name" value="LpoB"/>
    <property type="match status" value="1"/>
</dbReference>
<dbReference type="Gene3D" id="3.40.50.10610">
    <property type="entry name" value="ABC-type transport auxiliary lipoprotein component"/>
    <property type="match status" value="1"/>
</dbReference>
<protein>
    <submittedName>
        <fullName evidence="1">Uncharacterized protein</fullName>
    </submittedName>
</protein>
<feature type="non-terminal residue" evidence="1">
    <location>
        <position position="180"/>
    </location>
</feature>
<proteinExistence type="predicted"/>
<evidence type="ECO:0000313" key="1">
    <source>
        <dbReference type="EMBL" id="SVE10512.1"/>
    </source>
</evidence>
<gene>
    <name evidence="1" type="ORF">METZ01_LOCUS463366</name>
</gene>